<dbReference type="RefSeq" id="WP_379096235.1">
    <property type="nucleotide sequence ID" value="NZ_JBHUGZ010000007.1"/>
</dbReference>
<proteinExistence type="predicted"/>
<dbReference type="EMBL" id="JBHUGZ010000007">
    <property type="protein sequence ID" value="MFD1982816.1"/>
    <property type="molecule type" value="Genomic_DNA"/>
</dbReference>
<evidence type="ECO:0000313" key="2">
    <source>
        <dbReference type="Proteomes" id="UP001597405"/>
    </source>
</evidence>
<dbReference type="Proteomes" id="UP001597405">
    <property type="component" value="Unassembled WGS sequence"/>
</dbReference>
<gene>
    <name evidence="1" type="ORF">ACFSOZ_09035</name>
</gene>
<comment type="caution">
    <text evidence="1">The sequence shown here is derived from an EMBL/GenBank/DDBJ whole genome shotgun (WGS) entry which is preliminary data.</text>
</comment>
<reference evidence="2" key="1">
    <citation type="journal article" date="2019" name="Int. J. Syst. Evol. Microbiol.">
        <title>The Global Catalogue of Microorganisms (GCM) 10K type strain sequencing project: providing services to taxonomists for standard genome sequencing and annotation.</title>
        <authorList>
            <consortium name="The Broad Institute Genomics Platform"/>
            <consortium name="The Broad Institute Genome Sequencing Center for Infectious Disease"/>
            <person name="Wu L."/>
            <person name="Ma J."/>
        </authorList>
    </citation>
    <scope>NUCLEOTIDE SEQUENCE [LARGE SCALE GENOMIC DNA]</scope>
    <source>
        <strain evidence="2">CGMCC 1.16225</strain>
    </source>
</reference>
<protein>
    <submittedName>
        <fullName evidence="1">Uncharacterized protein</fullName>
    </submittedName>
</protein>
<name>A0ABW4U6Y0_9HYPH</name>
<sequence length="246" mass="28287">MNEPSQIFGDPKQGLRDILARIIGDFDSKSGAFAGLKYNSPWILATEDWAERSGHTVEELREMISQWRISIYSGAQKNPKIIQIFEDLRNAAEEWRTETVYVDQPFHFDPEKARFPNRKELKAHTLKVWSSLGLAKQWHSNDAKDLSFSGIFEDRFGHDVRFSMTFKLGYGGPIRLFIQFPYYSDGEPRSLDLFTLSGKFVCKDLRLPEEAELEWVVGKSKTNFEAVDGVLAITRAILSYLRPTIQ</sequence>
<accession>A0ABW4U6Y0</accession>
<keyword evidence="2" id="KW-1185">Reference proteome</keyword>
<evidence type="ECO:0000313" key="1">
    <source>
        <dbReference type="EMBL" id="MFD1982816.1"/>
    </source>
</evidence>
<organism evidence="1 2">
    <name type="scientific">Mesorhizobium newzealandense</name>
    <dbReference type="NCBI Taxonomy" id="1300302"/>
    <lineage>
        <taxon>Bacteria</taxon>
        <taxon>Pseudomonadati</taxon>
        <taxon>Pseudomonadota</taxon>
        <taxon>Alphaproteobacteria</taxon>
        <taxon>Hyphomicrobiales</taxon>
        <taxon>Phyllobacteriaceae</taxon>
        <taxon>Mesorhizobium</taxon>
    </lineage>
</organism>